<dbReference type="PANTHER" id="PTHR37423:SF2">
    <property type="entry name" value="MEMBRANE-BOUND LYTIC MUREIN TRANSGLYCOSYLASE C"/>
    <property type="match status" value="1"/>
</dbReference>
<dbReference type="SUPFAM" id="SSF53955">
    <property type="entry name" value="Lysozyme-like"/>
    <property type="match status" value="1"/>
</dbReference>
<keyword evidence="3 4" id="KW-0732">Signal</keyword>
<accession>A0ABW3FDI1</accession>
<dbReference type="InterPro" id="IPR023346">
    <property type="entry name" value="Lysozyme-like_dom_sf"/>
</dbReference>
<feature type="chain" id="PRO_5046911890" evidence="4">
    <location>
        <begin position="34"/>
        <end position="689"/>
    </location>
</feature>
<dbReference type="CDD" id="cd13401">
    <property type="entry name" value="Slt70-like"/>
    <property type="match status" value="1"/>
</dbReference>
<proteinExistence type="inferred from homology"/>
<reference evidence="7" key="1">
    <citation type="journal article" date="2019" name="Int. J. Syst. Evol. Microbiol.">
        <title>The Global Catalogue of Microorganisms (GCM) 10K type strain sequencing project: providing services to taxonomists for standard genome sequencing and annotation.</title>
        <authorList>
            <consortium name="The Broad Institute Genomics Platform"/>
            <consortium name="The Broad Institute Genome Sequencing Center for Infectious Disease"/>
            <person name="Wu L."/>
            <person name="Ma J."/>
        </authorList>
    </citation>
    <scope>NUCLEOTIDE SEQUENCE [LARGE SCALE GENOMIC DNA]</scope>
    <source>
        <strain evidence="7">CCUG 60023</strain>
    </source>
</reference>
<dbReference type="PANTHER" id="PTHR37423">
    <property type="entry name" value="SOLUBLE LYTIC MUREIN TRANSGLYCOSYLASE-RELATED"/>
    <property type="match status" value="1"/>
</dbReference>
<feature type="domain" description="Transglycosylase SLT" evidence="5">
    <location>
        <begin position="535"/>
        <end position="634"/>
    </location>
</feature>
<evidence type="ECO:0000313" key="6">
    <source>
        <dbReference type="EMBL" id="MFD0915763.1"/>
    </source>
</evidence>
<dbReference type="EMBL" id="JBHTJV010000003">
    <property type="protein sequence ID" value="MFD0915763.1"/>
    <property type="molecule type" value="Genomic_DNA"/>
</dbReference>
<dbReference type="Proteomes" id="UP001597101">
    <property type="component" value="Unassembled WGS sequence"/>
</dbReference>
<dbReference type="RefSeq" id="WP_377211610.1">
    <property type="nucleotide sequence ID" value="NZ_JBHTJV010000003.1"/>
</dbReference>
<evidence type="ECO:0000313" key="7">
    <source>
        <dbReference type="Proteomes" id="UP001597101"/>
    </source>
</evidence>
<dbReference type="SUPFAM" id="SSF48435">
    <property type="entry name" value="Bacterial muramidases"/>
    <property type="match status" value="1"/>
</dbReference>
<comment type="caution">
    <text evidence="6">The sequence shown here is derived from an EMBL/GenBank/DDBJ whole genome shotgun (WGS) entry which is preliminary data.</text>
</comment>
<evidence type="ECO:0000256" key="4">
    <source>
        <dbReference type="SAM" id="SignalP"/>
    </source>
</evidence>
<keyword evidence="7" id="KW-1185">Reference proteome</keyword>
<comment type="similarity">
    <text evidence="1">Belongs to the transglycosylase Slt family.</text>
</comment>
<sequence length="689" mass="75182">MFPRFLILQTPRIVAKAALTAALSSALVATSFATNSTGSVSTYGAAAQFGKLSTRGSVDIKPASATLKRGLAALDKRDMQNALAAREQLQAGSLERKVLDWAIAMNGNGVPARTLVGISSDLANWPGAKTMRINVERALVRESNSAALRVAFSQSQPESLEASIALAKAHLNAGDGSVARNAIAPIWHSRKLSQSDQRTILNTFDKVLSRDDHRARIEYLLTINRLREAERLAGKAGMTRLVKARAAVVRKQRGAADALATVPASQKSHPNYLVSHARHLRGKEQLSRAAKVLLSIDLDKVHPNAADALWVEKRILASDLIEIKKYKTAYSLASRNVAKSAKRRLDAEFLAGWIALRKIGDAKTAAQHFARLVKIASTPVSLSRGHYWHGRALEADGNIKDARRAYAKGAQHDTTFYGQLAAIKSGRSKINIASASPTKNDRASFANFELVQAIAKLESAGHPNRARTIYRHLARHLETPGHLALLAARAEARGDHQLGLQVGKTGFSRGMEVDKVAWPLGAIPSNARLGKSGTALAYAISRQESTFQIDARSHANALGLMQLLPGTAKQTARRVGVKYSKSRLTRDASYNALLGTAYLDQQMERFGGSLILTFIAYNAGPSRVNQWIERNGDPRGASLEFVVDWIEKIPFSETRNYVQRVMENLQVYKRRIEGSKLTIESDLRRGRGA</sequence>
<evidence type="ECO:0000256" key="2">
    <source>
        <dbReference type="ARBA" id="ARBA00009387"/>
    </source>
</evidence>
<feature type="signal peptide" evidence="4">
    <location>
        <begin position="1"/>
        <end position="33"/>
    </location>
</feature>
<evidence type="ECO:0000256" key="1">
    <source>
        <dbReference type="ARBA" id="ARBA00007734"/>
    </source>
</evidence>
<dbReference type="Pfam" id="PF01464">
    <property type="entry name" value="SLT"/>
    <property type="match status" value="1"/>
</dbReference>
<dbReference type="Gene3D" id="1.10.530.10">
    <property type="match status" value="1"/>
</dbReference>
<dbReference type="Gene3D" id="1.25.20.10">
    <property type="entry name" value="Bacterial muramidases"/>
    <property type="match status" value="1"/>
</dbReference>
<evidence type="ECO:0000259" key="5">
    <source>
        <dbReference type="Pfam" id="PF01464"/>
    </source>
</evidence>
<organism evidence="6 7">
    <name type="scientific">Pseudahrensia aquimaris</name>
    <dbReference type="NCBI Taxonomy" id="744461"/>
    <lineage>
        <taxon>Bacteria</taxon>
        <taxon>Pseudomonadati</taxon>
        <taxon>Pseudomonadota</taxon>
        <taxon>Alphaproteobacteria</taxon>
        <taxon>Hyphomicrobiales</taxon>
        <taxon>Ahrensiaceae</taxon>
        <taxon>Pseudahrensia</taxon>
    </lineage>
</organism>
<evidence type="ECO:0000256" key="3">
    <source>
        <dbReference type="ARBA" id="ARBA00022729"/>
    </source>
</evidence>
<dbReference type="InterPro" id="IPR008939">
    <property type="entry name" value="Lytic_TGlycosylase_superhlx_U"/>
</dbReference>
<protein>
    <submittedName>
        <fullName evidence="6">Transglycosylase SLT domain-containing protein</fullName>
    </submittedName>
</protein>
<dbReference type="InterPro" id="IPR008258">
    <property type="entry name" value="Transglycosylase_SLT_dom_1"/>
</dbReference>
<comment type="similarity">
    <text evidence="2">Belongs to the virb1 family.</text>
</comment>
<gene>
    <name evidence="6" type="ORF">ACFQ14_05025</name>
</gene>
<name>A0ABW3FDI1_9HYPH</name>